<gene>
    <name evidence="2" type="ORF">ABFY20_05920</name>
</gene>
<dbReference type="Pfam" id="PF01370">
    <property type="entry name" value="Epimerase"/>
    <property type="match status" value="1"/>
</dbReference>
<sequence length="311" mass="31686">MRVFVTGASGWIGSAVIPELLAAGHRVSGLARSDTSAAAVHELGAETLRGDLDDLDTMRAGADAADAVVHLGFKHDFTRLAESGATERAVLETFIDALDGSGRPLLFAAGVAGITPGRAVTEDDATPAVGPEAPRGGGEELALSSASRGVRPVALRFAPSVHGDGDHGFVSTLAQIAREKGNAAFVGDGSNRWAAVHRSDAARLVRLTLEATAAATADAPAPRVVHAVAEEGIAASDIAAAIGSALDLPVTSISPDDAAAHFGWMARFFGIDMPASSTLTRERLSWTPTGPTLLDDLASGSYSPAADAAPR</sequence>
<dbReference type="RefSeq" id="WP_368499015.1">
    <property type="nucleotide sequence ID" value="NZ_CP162511.1"/>
</dbReference>
<organism evidence="2">
    <name type="scientific">Herbiconiux sp. A18JL235</name>
    <dbReference type="NCBI Taxonomy" id="3152363"/>
    <lineage>
        <taxon>Bacteria</taxon>
        <taxon>Bacillati</taxon>
        <taxon>Actinomycetota</taxon>
        <taxon>Actinomycetes</taxon>
        <taxon>Micrococcales</taxon>
        <taxon>Microbacteriaceae</taxon>
        <taxon>Herbiconiux</taxon>
    </lineage>
</organism>
<dbReference type="AlphaFoldDB" id="A0AB39BKL3"/>
<dbReference type="CDD" id="cd05262">
    <property type="entry name" value="SDR_a7"/>
    <property type="match status" value="1"/>
</dbReference>
<proteinExistence type="predicted"/>
<feature type="domain" description="NAD-dependent epimerase/dehydratase" evidence="1">
    <location>
        <begin position="3"/>
        <end position="213"/>
    </location>
</feature>
<dbReference type="Gene3D" id="3.40.50.720">
    <property type="entry name" value="NAD(P)-binding Rossmann-like Domain"/>
    <property type="match status" value="1"/>
</dbReference>
<dbReference type="InterPro" id="IPR001509">
    <property type="entry name" value="Epimerase_deHydtase"/>
</dbReference>
<dbReference type="InterPro" id="IPR051783">
    <property type="entry name" value="NAD(P)-dependent_oxidoreduct"/>
</dbReference>
<name>A0AB39BKL3_9MICO</name>
<evidence type="ECO:0000313" key="2">
    <source>
        <dbReference type="EMBL" id="XDI06636.1"/>
    </source>
</evidence>
<dbReference type="GO" id="GO:0004029">
    <property type="term" value="F:aldehyde dehydrogenase (NAD+) activity"/>
    <property type="evidence" value="ECO:0007669"/>
    <property type="project" value="TreeGrafter"/>
</dbReference>
<evidence type="ECO:0000259" key="1">
    <source>
        <dbReference type="Pfam" id="PF01370"/>
    </source>
</evidence>
<dbReference type="SUPFAM" id="SSF51735">
    <property type="entry name" value="NAD(P)-binding Rossmann-fold domains"/>
    <property type="match status" value="1"/>
</dbReference>
<dbReference type="GO" id="GO:0005737">
    <property type="term" value="C:cytoplasm"/>
    <property type="evidence" value="ECO:0007669"/>
    <property type="project" value="TreeGrafter"/>
</dbReference>
<dbReference type="EMBL" id="CP162511">
    <property type="protein sequence ID" value="XDI06636.1"/>
    <property type="molecule type" value="Genomic_DNA"/>
</dbReference>
<reference evidence="2" key="1">
    <citation type="submission" date="2024-05" db="EMBL/GenBank/DDBJ databases">
        <title>Herbiconiux sp. A18JL235.</title>
        <authorList>
            <person name="Zhang G."/>
        </authorList>
    </citation>
    <scope>NUCLEOTIDE SEQUENCE</scope>
    <source>
        <strain evidence="2">A18JL235</strain>
    </source>
</reference>
<protein>
    <submittedName>
        <fullName evidence="2">SDR family oxidoreductase</fullName>
    </submittedName>
</protein>
<dbReference type="PANTHER" id="PTHR48079:SF6">
    <property type="entry name" value="NAD(P)-BINDING DOMAIN-CONTAINING PROTEIN-RELATED"/>
    <property type="match status" value="1"/>
</dbReference>
<accession>A0AB39BKL3</accession>
<dbReference type="InterPro" id="IPR036291">
    <property type="entry name" value="NAD(P)-bd_dom_sf"/>
</dbReference>
<dbReference type="PANTHER" id="PTHR48079">
    <property type="entry name" value="PROTEIN YEEZ"/>
    <property type="match status" value="1"/>
</dbReference>